<evidence type="ECO:0008006" key="4">
    <source>
        <dbReference type="Google" id="ProtNLM"/>
    </source>
</evidence>
<dbReference type="Proteomes" id="UP000193240">
    <property type="component" value="Unassembled WGS sequence"/>
</dbReference>
<gene>
    <name evidence="2" type="ORF">B5807_10689</name>
</gene>
<feature type="compositionally biased region" description="Low complexity" evidence="1">
    <location>
        <begin position="249"/>
        <end position="271"/>
    </location>
</feature>
<name>A0A1Y2LM70_EPING</name>
<reference evidence="2 3" key="1">
    <citation type="journal article" date="2017" name="Genome Announc.">
        <title>Genome sequence of the saprophytic ascomycete Epicoccum nigrum ICMP 19927 strain isolated from New Zealand.</title>
        <authorList>
            <person name="Fokin M."/>
            <person name="Fleetwood D."/>
            <person name="Weir B.S."/>
            <person name="Villas-Boas S.G."/>
        </authorList>
    </citation>
    <scope>NUCLEOTIDE SEQUENCE [LARGE SCALE GENOMIC DNA]</scope>
    <source>
        <strain evidence="2 3">ICMP 19927</strain>
    </source>
</reference>
<feature type="compositionally biased region" description="Polar residues" evidence="1">
    <location>
        <begin position="31"/>
        <end position="47"/>
    </location>
</feature>
<accession>A0A1Y2LM70</accession>
<feature type="compositionally biased region" description="Polar residues" evidence="1">
    <location>
        <begin position="298"/>
        <end position="328"/>
    </location>
</feature>
<organism evidence="2 3">
    <name type="scientific">Epicoccum nigrum</name>
    <name type="common">Soil fungus</name>
    <name type="synonym">Epicoccum purpurascens</name>
    <dbReference type="NCBI Taxonomy" id="105696"/>
    <lineage>
        <taxon>Eukaryota</taxon>
        <taxon>Fungi</taxon>
        <taxon>Dikarya</taxon>
        <taxon>Ascomycota</taxon>
        <taxon>Pezizomycotina</taxon>
        <taxon>Dothideomycetes</taxon>
        <taxon>Pleosporomycetidae</taxon>
        <taxon>Pleosporales</taxon>
        <taxon>Pleosporineae</taxon>
        <taxon>Didymellaceae</taxon>
        <taxon>Epicoccum</taxon>
    </lineage>
</organism>
<feature type="compositionally biased region" description="Polar residues" evidence="1">
    <location>
        <begin position="133"/>
        <end position="148"/>
    </location>
</feature>
<keyword evidence="3" id="KW-1185">Reference proteome</keyword>
<feature type="compositionally biased region" description="Low complexity" evidence="1">
    <location>
        <begin position="344"/>
        <end position="363"/>
    </location>
</feature>
<feature type="compositionally biased region" description="Low complexity" evidence="1">
    <location>
        <begin position="158"/>
        <end position="172"/>
    </location>
</feature>
<sequence>MSQYNSMPTPGAYVPPNQNQSSPPPQGYGAQHQQGVHPQSQAGTTAQGYKGSFGQMMNQAVTTSKPMLNKLSKTISSKLGNKPTATETTPQHLQSYSSYQQHHGQQTQSPTPPQSYTFNPHAYSPQQPPPVPNTYTSQQSPHHQPTLGQGQGQGNYFTQQMPTTPQTPYSQATPPPPQVQQTYQNNGTHFDQGLNANGGQQVQTQSGYQQQQYTSSNQGQTQGQYYQQPLQAQSTGQQTGVVGATQHLQSSNPQSPQAPSTSPHSPAPQQARWNSPQVESEKPFVSAYQPPPPGPDAHTQSYFSSTTVQNHANNQQWKPLSPTGSEGLQSQIPPTSISPPPPSVQSHTPVLPSVSPVPSHSAAPAPPSEFIAELPADLDSLTFADTKPVDTVPAPSSGQTTQYKAYQSTPASTGPSSPGFTIARRAVSISNAPYADPWRFADPLTELPTREFYVIADLLFDALDRKFEPQSTGLLEASKILRSWIDLTEDATQLFSYNSYSAFTKLWTLQGIPHVLVPCQPSLAPTWNFNQHSHAHDLKLTSVFAHATTHATYIPALNRAGWYKFFFLEMMHGPDNINKLMPALCLETYKPGVLHHPELTKRDKAEAPALQARAAEIQAIAINQVCTEIKAAMLADTNV</sequence>
<feature type="region of interest" description="Disordered" evidence="1">
    <location>
        <begin position="1"/>
        <end position="367"/>
    </location>
</feature>
<feature type="compositionally biased region" description="Polar residues" evidence="1">
    <location>
        <begin position="55"/>
        <end position="90"/>
    </location>
</feature>
<evidence type="ECO:0000313" key="3">
    <source>
        <dbReference type="Proteomes" id="UP000193240"/>
    </source>
</evidence>
<dbReference type="AlphaFoldDB" id="A0A1Y2LM70"/>
<feature type="compositionally biased region" description="Low complexity" evidence="1">
    <location>
        <begin position="91"/>
        <end position="117"/>
    </location>
</feature>
<dbReference type="STRING" id="105696.A0A1Y2LM70"/>
<dbReference type="EMBL" id="KZ107856">
    <property type="protein sequence ID" value="OSS44632.1"/>
    <property type="molecule type" value="Genomic_DNA"/>
</dbReference>
<evidence type="ECO:0000256" key="1">
    <source>
        <dbReference type="SAM" id="MobiDB-lite"/>
    </source>
</evidence>
<proteinExistence type="predicted"/>
<feature type="compositionally biased region" description="Polar residues" evidence="1">
    <location>
        <begin position="185"/>
        <end position="198"/>
    </location>
</feature>
<evidence type="ECO:0000313" key="2">
    <source>
        <dbReference type="EMBL" id="OSS44632.1"/>
    </source>
</evidence>
<dbReference type="OMA" id="DIAVRMH"/>
<feature type="compositionally biased region" description="Low complexity" evidence="1">
    <location>
        <begin position="199"/>
        <end position="235"/>
    </location>
</feature>
<protein>
    <recommendedName>
        <fullName evidence="4">PAT1 multi-domain protein</fullName>
    </recommendedName>
</protein>
<dbReference type="InParanoid" id="A0A1Y2LM70"/>